<evidence type="ECO:0000313" key="1">
    <source>
        <dbReference type="EnsemblMetazoa" id="GPPI031918-PA"/>
    </source>
</evidence>
<proteinExistence type="predicted"/>
<name>A0A1B0BJ87_9MUSC</name>
<sequence>MCKNVVLKTRFMHTTMFNIISGPRSVNLVALRLSNEEHCGIGMRSFQQLAMPILWKSKLTRNASEGQLPDRQTDLSWAGLGQTIDIFACINLNQFQYLANLFSSQSHPKSIPFQANLDQGRSRQIPAKPHRRSTNRILVNHSPELHKEYIHFKKNLKSQQRKW</sequence>
<protein>
    <submittedName>
        <fullName evidence="1">Uncharacterized protein</fullName>
    </submittedName>
</protein>
<reference evidence="2" key="1">
    <citation type="submission" date="2015-01" db="EMBL/GenBank/DDBJ databases">
        <authorList>
            <person name="Aksoy S."/>
            <person name="Warren W."/>
            <person name="Wilson R.K."/>
        </authorList>
    </citation>
    <scope>NUCLEOTIDE SEQUENCE [LARGE SCALE GENOMIC DNA]</scope>
    <source>
        <strain evidence="2">IAEA</strain>
    </source>
</reference>
<organism evidence="1 2">
    <name type="scientific">Glossina palpalis gambiensis</name>
    <dbReference type="NCBI Taxonomy" id="67801"/>
    <lineage>
        <taxon>Eukaryota</taxon>
        <taxon>Metazoa</taxon>
        <taxon>Ecdysozoa</taxon>
        <taxon>Arthropoda</taxon>
        <taxon>Hexapoda</taxon>
        <taxon>Insecta</taxon>
        <taxon>Pterygota</taxon>
        <taxon>Neoptera</taxon>
        <taxon>Endopterygota</taxon>
        <taxon>Diptera</taxon>
        <taxon>Brachycera</taxon>
        <taxon>Muscomorpha</taxon>
        <taxon>Hippoboscoidea</taxon>
        <taxon>Glossinidae</taxon>
        <taxon>Glossina</taxon>
    </lineage>
</organism>
<dbReference type="EnsemblMetazoa" id="GPPI031918-RA">
    <property type="protein sequence ID" value="GPPI031918-PA"/>
    <property type="gene ID" value="GPPI031918"/>
</dbReference>
<dbReference type="EMBL" id="JXJN01015344">
    <property type="status" value="NOT_ANNOTATED_CDS"/>
    <property type="molecule type" value="Genomic_DNA"/>
</dbReference>
<dbReference type="VEuPathDB" id="VectorBase:GPPI031918"/>
<evidence type="ECO:0000313" key="2">
    <source>
        <dbReference type="Proteomes" id="UP000092460"/>
    </source>
</evidence>
<reference evidence="1" key="2">
    <citation type="submission" date="2020-05" db="UniProtKB">
        <authorList>
            <consortium name="EnsemblMetazoa"/>
        </authorList>
    </citation>
    <scope>IDENTIFICATION</scope>
    <source>
        <strain evidence="1">IAEA</strain>
    </source>
</reference>
<dbReference type="AlphaFoldDB" id="A0A1B0BJ87"/>
<dbReference type="Proteomes" id="UP000092460">
    <property type="component" value="Unassembled WGS sequence"/>
</dbReference>
<keyword evidence="2" id="KW-1185">Reference proteome</keyword>
<accession>A0A1B0BJ87</accession>